<evidence type="ECO:0000256" key="1">
    <source>
        <dbReference type="SAM" id="Phobius"/>
    </source>
</evidence>
<dbReference type="EMBL" id="CM000765">
    <property type="protein sequence ID" value="OQU81831.1"/>
    <property type="molecule type" value="Genomic_DNA"/>
</dbReference>
<feature type="transmembrane region" description="Helical" evidence="1">
    <location>
        <begin position="57"/>
        <end position="88"/>
    </location>
</feature>
<accession>A0A1Z5REA5</accession>
<organism evidence="2 3">
    <name type="scientific">Sorghum bicolor</name>
    <name type="common">Sorghum</name>
    <name type="synonym">Sorghum vulgare</name>
    <dbReference type="NCBI Taxonomy" id="4558"/>
    <lineage>
        <taxon>Eukaryota</taxon>
        <taxon>Viridiplantae</taxon>
        <taxon>Streptophyta</taxon>
        <taxon>Embryophyta</taxon>
        <taxon>Tracheophyta</taxon>
        <taxon>Spermatophyta</taxon>
        <taxon>Magnoliopsida</taxon>
        <taxon>Liliopsida</taxon>
        <taxon>Poales</taxon>
        <taxon>Poaceae</taxon>
        <taxon>PACMAD clade</taxon>
        <taxon>Panicoideae</taxon>
        <taxon>Andropogonodae</taxon>
        <taxon>Andropogoneae</taxon>
        <taxon>Sorghinae</taxon>
        <taxon>Sorghum</taxon>
    </lineage>
</organism>
<evidence type="ECO:0000313" key="3">
    <source>
        <dbReference type="Proteomes" id="UP000000768"/>
    </source>
</evidence>
<protein>
    <submittedName>
        <fullName evidence="2">Uncharacterized protein</fullName>
    </submittedName>
</protein>
<keyword evidence="1" id="KW-0472">Membrane</keyword>
<proteinExistence type="predicted"/>
<dbReference type="InParanoid" id="A0A1Z5REA5"/>
<reference evidence="3" key="2">
    <citation type="journal article" date="2018" name="Plant J.">
        <title>The Sorghum bicolor reference genome: improved assembly, gene annotations, a transcriptome atlas, and signatures of genome organization.</title>
        <authorList>
            <person name="McCormick R.F."/>
            <person name="Truong S.K."/>
            <person name="Sreedasyam A."/>
            <person name="Jenkins J."/>
            <person name="Shu S."/>
            <person name="Sims D."/>
            <person name="Kennedy M."/>
            <person name="Amirebrahimi M."/>
            <person name="Weers B.D."/>
            <person name="McKinley B."/>
            <person name="Mattison A."/>
            <person name="Morishige D.T."/>
            <person name="Grimwood J."/>
            <person name="Schmutz J."/>
            <person name="Mullet J.E."/>
        </authorList>
    </citation>
    <scope>NUCLEOTIDE SEQUENCE [LARGE SCALE GENOMIC DNA]</scope>
    <source>
        <strain evidence="3">cv. BTx623</strain>
    </source>
</reference>
<keyword evidence="3" id="KW-1185">Reference proteome</keyword>
<gene>
    <name evidence="2" type="ORF">SORBI_3006G128150</name>
</gene>
<dbReference type="AlphaFoldDB" id="A0A1Z5REA5"/>
<sequence length="100" mass="10673">MACNNLGSGTLLNAFQISPCALAGSTKHLGLERDGSIPVFYLVGVVKPMGFDTVSHFYLWGTLILSSPLFPLAIFSFHLCGFTTLVFAPDLGQVLSLPPN</sequence>
<name>A0A1Z5REA5_SORBI</name>
<reference evidence="2 3" key="1">
    <citation type="journal article" date="2009" name="Nature">
        <title>The Sorghum bicolor genome and the diversification of grasses.</title>
        <authorList>
            <person name="Paterson A.H."/>
            <person name="Bowers J.E."/>
            <person name="Bruggmann R."/>
            <person name="Dubchak I."/>
            <person name="Grimwood J."/>
            <person name="Gundlach H."/>
            <person name="Haberer G."/>
            <person name="Hellsten U."/>
            <person name="Mitros T."/>
            <person name="Poliakov A."/>
            <person name="Schmutz J."/>
            <person name="Spannagl M."/>
            <person name="Tang H."/>
            <person name="Wang X."/>
            <person name="Wicker T."/>
            <person name="Bharti A.K."/>
            <person name="Chapman J."/>
            <person name="Feltus F.A."/>
            <person name="Gowik U."/>
            <person name="Grigoriev I.V."/>
            <person name="Lyons E."/>
            <person name="Maher C.A."/>
            <person name="Martis M."/>
            <person name="Narechania A."/>
            <person name="Otillar R.P."/>
            <person name="Penning B.W."/>
            <person name="Salamov A.A."/>
            <person name="Wang Y."/>
            <person name="Zhang L."/>
            <person name="Carpita N.C."/>
            <person name="Freeling M."/>
            <person name="Gingle A.R."/>
            <person name="Hash C.T."/>
            <person name="Keller B."/>
            <person name="Klein P."/>
            <person name="Kresovich S."/>
            <person name="McCann M.C."/>
            <person name="Ming R."/>
            <person name="Peterson D.G."/>
            <person name="Mehboob-ur-Rahman"/>
            <person name="Ware D."/>
            <person name="Westhoff P."/>
            <person name="Mayer K.F."/>
            <person name="Messing J."/>
            <person name="Rokhsar D.S."/>
        </authorList>
    </citation>
    <scope>NUCLEOTIDE SEQUENCE [LARGE SCALE GENOMIC DNA]</scope>
    <source>
        <strain evidence="3">cv. BTx623</strain>
    </source>
</reference>
<keyword evidence="1" id="KW-1133">Transmembrane helix</keyword>
<evidence type="ECO:0000313" key="2">
    <source>
        <dbReference type="EMBL" id="OQU81831.1"/>
    </source>
</evidence>
<keyword evidence="1" id="KW-0812">Transmembrane</keyword>
<dbReference type="Proteomes" id="UP000000768">
    <property type="component" value="Chromosome 6"/>
</dbReference>
<dbReference type="Gramene" id="OQU81831">
    <property type="protein sequence ID" value="OQU81831"/>
    <property type="gene ID" value="SORBI_3006G128150"/>
</dbReference>